<accession>A0A0X8DBK4</accession>
<dbReference type="Pfam" id="PF01395">
    <property type="entry name" value="PBP_GOBP"/>
    <property type="match status" value="1"/>
</dbReference>
<sequence length="185" mass="20405">MQGTSCQLEISGTDNTLNEEASWPELDHRMMKAATAVLSFAIALSSAVGGDEEGLLPEILKQGKKCVKDGNIDIAICNELLEKSGVNEDDPKYASCKCGLACVLKNFGTMDDSGMLKREKFTELKERIKDEDLKKEAERVFQPCYDTVGDKRDCEAGYALCKCAVESSETVKELLKMVMEKSKED</sequence>
<dbReference type="EMBL" id="KT381680">
    <property type="protein sequence ID" value="AMA98171.1"/>
    <property type="molecule type" value="mRNA"/>
</dbReference>
<dbReference type="SUPFAM" id="SSF47565">
    <property type="entry name" value="Insect pheromone/odorant-binding proteins"/>
    <property type="match status" value="1"/>
</dbReference>
<protein>
    <submittedName>
        <fullName evidence="1">Chemosensory protein</fullName>
    </submittedName>
</protein>
<dbReference type="CDD" id="cd23992">
    <property type="entry name" value="PBP_GOBP"/>
    <property type="match status" value="1"/>
</dbReference>
<dbReference type="Gene3D" id="1.10.238.20">
    <property type="entry name" value="Pheromone/general odorant binding protein domain"/>
    <property type="match status" value="1"/>
</dbReference>
<organism evidence="1">
    <name type="scientific">Blattella germanica</name>
    <name type="common">German cockroach</name>
    <name type="synonym">Blatta germanica</name>
    <dbReference type="NCBI Taxonomy" id="6973"/>
    <lineage>
        <taxon>Eukaryota</taxon>
        <taxon>Metazoa</taxon>
        <taxon>Ecdysozoa</taxon>
        <taxon>Arthropoda</taxon>
        <taxon>Hexapoda</taxon>
        <taxon>Insecta</taxon>
        <taxon>Pterygota</taxon>
        <taxon>Neoptera</taxon>
        <taxon>Polyneoptera</taxon>
        <taxon>Dictyoptera</taxon>
        <taxon>Blattodea</taxon>
        <taxon>Blaberoidea</taxon>
        <taxon>Blattellidae</taxon>
        <taxon>Blattella</taxon>
    </lineage>
</organism>
<dbReference type="AlphaFoldDB" id="A0A0X8DBK4"/>
<proteinExistence type="evidence at transcript level"/>
<name>A0A0X8DBK4_BLAGE</name>
<evidence type="ECO:0000313" key="1">
    <source>
        <dbReference type="EMBL" id="AMA98171.1"/>
    </source>
</evidence>
<reference evidence="1" key="1">
    <citation type="submission" date="2015-08" db="EMBL/GenBank/DDBJ databases">
        <title>Transcriptome-Based Identification and Expression Profiles of Chemosensory Genes in German Cockroach, Blattella germanica.</title>
        <authorList>
            <person name="Niu D.-J."/>
        </authorList>
    </citation>
    <scope>NUCLEOTIDE SEQUENCE</scope>
</reference>
<dbReference type="GO" id="GO:0005549">
    <property type="term" value="F:odorant binding"/>
    <property type="evidence" value="ECO:0007669"/>
    <property type="project" value="InterPro"/>
</dbReference>
<dbReference type="InterPro" id="IPR006170">
    <property type="entry name" value="PBP/GOBP"/>
</dbReference>
<dbReference type="InterPro" id="IPR036728">
    <property type="entry name" value="PBP_GOBP_sf"/>
</dbReference>